<dbReference type="AlphaFoldDB" id="C0PB68"/>
<name>C0PB68_MAIZE</name>
<sequence>MGPVRISELYSHPLGPSSMTILKPSASPSCSATTFAAYRRLPRSSTCPSSAFDNLDSPYLTFAMIIICVGACGDMSLHARTCSYRHTNVTSQQFNCNHILH</sequence>
<accession>C0PB68</accession>
<proteinExistence type="evidence at transcript level"/>
<organism evidence="1">
    <name type="scientific">Zea mays</name>
    <name type="common">Maize</name>
    <dbReference type="NCBI Taxonomy" id="4577"/>
    <lineage>
        <taxon>Eukaryota</taxon>
        <taxon>Viridiplantae</taxon>
        <taxon>Streptophyta</taxon>
        <taxon>Embryophyta</taxon>
        <taxon>Tracheophyta</taxon>
        <taxon>Spermatophyta</taxon>
        <taxon>Magnoliopsida</taxon>
        <taxon>Liliopsida</taxon>
        <taxon>Poales</taxon>
        <taxon>Poaceae</taxon>
        <taxon>PACMAD clade</taxon>
        <taxon>Panicoideae</taxon>
        <taxon>Andropogonodae</taxon>
        <taxon>Andropogoneae</taxon>
        <taxon>Tripsacinae</taxon>
        <taxon>Zea</taxon>
    </lineage>
</organism>
<evidence type="ECO:0000313" key="1">
    <source>
        <dbReference type="EMBL" id="ACN31413.1"/>
    </source>
</evidence>
<dbReference type="EMBL" id="BT065537">
    <property type="protein sequence ID" value="ACN31413.1"/>
    <property type="molecule type" value="mRNA"/>
</dbReference>
<reference evidence="1" key="1">
    <citation type="journal article" date="2009" name="PLoS Genet.">
        <title>Sequencing, mapping, and analysis of 27,455 maize full-length cDNAs.</title>
        <authorList>
            <person name="Soderlund C."/>
            <person name="Descour A."/>
            <person name="Kudrna D."/>
            <person name="Bomhoff M."/>
            <person name="Boyd L."/>
            <person name="Currie J."/>
            <person name="Angelova A."/>
            <person name="Collura K."/>
            <person name="Wissotski M."/>
            <person name="Ashley E."/>
            <person name="Morrow D."/>
            <person name="Fernandes J."/>
            <person name="Walbot V."/>
            <person name="Yu Y."/>
        </authorList>
    </citation>
    <scope>NUCLEOTIDE SEQUENCE</scope>
    <source>
        <strain evidence="1">B73</strain>
    </source>
</reference>
<reference evidence="1" key="2">
    <citation type="submission" date="2012-06" db="EMBL/GenBank/DDBJ databases">
        <authorList>
            <person name="Yu Y."/>
            <person name="Currie J."/>
            <person name="Lomeli R."/>
            <person name="Angelova A."/>
            <person name="Collura K."/>
            <person name="Wissotski M."/>
            <person name="Campos D."/>
            <person name="Kudrna D."/>
            <person name="Golser W."/>
            <person name="Ashely E."/>
            <person name="Descour A."/>
            <person name="Fernandes J."/>
            <person name="Soderlund C."/>
            <person name="Walbot V."/>
        </authorList>
    </citation>
    <scope>NUCLEOTIDE SEQUENCE</scope>
    <source>
        <strain evidence="1">B73</strain>
    </source>
</reference>
<protein>
    <submittedName>
        <fullName evidence="1">Uncharacterized protein</fullName>
    </submittedName>
</protein>